<evidence type="ECO:0000256" key="2">
    <source>
        <dbReference type="ARBA" id="ARBA00010441"/>
    </source>
</evidence>
<keyword evidence="15" id="KW-1185">Reference proteome</keyword>
<keyword evidence="6 13" id="KW-1133">Transmembrane helix</keyword>
<comment type="similarity">
    <text evidence="2 12">Belongs to the CDP-alcohol phosphatidyltransferase class-I family.</text>
</comment>
<dbReference type="STRING" id="1921764.BSR28_03175"/>
<dbReference type="RefSeq" id="WP_073708926.1">
    <property type="nucleotide sequence ID" value="NZ_MQSU01000002.1"/>
</dbReference>
<dbReference type="PIRSF" id="PIRSF000847">
    <property type="entry name" value="Phos_ph_gly_syn"/>
    <property type="match status" value="1"/>
</dbReference>
<keyword evidence="5 13" id="KW-0812">Transmembrane</keyword>
<organism evidence="14 15">
    <name type="scientific">Boudabousia liubingyangii</name>
    <dbReference type="NCBI Taxonomy" id="1921764"/>
    <lineage>
        <taxon>Bacteria</taxon>
        <taxon>Bacillati</taxon>
        <taxon>Actinomycetota</taxon>
        <taxon>Actinomycetes</taxon>
        <taxon>Actinomycetales</taxon>
        <taxon>Actinomycetaceae</taxon>
        <taxon>Boudabousia</taxon>
    </lineage>
</organism>
<evidence type="ECO:0000256" key="8">
    <source>
        <dbReference type="ARBA" id="ARBA00023136"/>
    </source>
</evidence>
<comment type="caution">
    <text evidence="14">The sequence shown here is derived from an EMBL/GenBank/DDBJ whole genome shotgun (WGS) entry which is preliminary data.</text>
</comment>
<sequence>MNTKNSKPGPFLSALPNMLTILRLIMVPILIVLMIKFPSQSQTGMWWSFLVFFLASITDKLDGDIARGYNIITNFGKIADPIADKALVLPAMVLVVWSSWELLPSALVVISLICVVLIIIRELGISIWRMILVRRGRVVPASSGGKIKTVAQMGFIGLSLIPWNTFAGSFVSTVMAYFCWLLLLVATYLALRSGWDYITAK</sequence>
<proteinExistence type="inferred from homology"/>
<dbReference type="GO" id="GO:0046474">
    <property type="term" value="P:glycerophospholipid biosynthetic process"/>
    <property type="evidence" value="ECO:0007669"/>
    <property type="project" value="TreeGrafter"/>
</dbReference>
<name>A0A1Q5PN05_9ACTO</name>
<keyword evidence="4 12" id="KW-0808">Transferase</keyword>
<accession>A0A1Q5PN05</accession>
<dbReference type="InterPro" id="IPR004570">
    <property type="entry name" value="Phosphatidylglycerol_P_synth"/>
</dbReference>
<evidence type="ECO:0000313" key="14">
    <source>
        <dbReference type="EMBL" id="OKL48938.1"/>
    </source>
</evidence>
<dbReference type="EC" id="2.7.8.5" evidence="11"/>
<dbReference type="GO" id="GO:0008444">
    <property type="term" value="F:CDP-diacylglycerol-glycerol-3-phosphate 3-phosphatidyltransferase activity"/>
    <property type="evidence" value="ECO:0007669"/>
    <property type="project" value="UniProtKB-UniRule"/>
</dbReference>
<keyword evidence="8 13" id="KW-0472">Membrane</keyword>
<dbReference type="EMBL" id="MQSV01000002">
    <property type="protein sequence ID" value="OKL48938.1"/>
    <property type="molecule type" value="Genomic_DNA"/>
</dbReference>
<evidence type="ECO:0000256" key="1">
    <source>
        <dbReference type="ARBA" id="ARBA00004141"/>
    </source>
</evidence>
<dbReference type="Proteomes" id="UP000186785">
    <property type="component" value="Unassembled WGS sequence"/>
</dbReference>
<dbReference type="Gene3D" id="1.20.120.1760">
    <property type="match status" value="1"/>
</dbReference>
<dbReference type="InterPro" id="IPR000462">
    <property type="entry name" value="CDP-OH_P_trans"/>
</dbReference>
<reference evidence="14 15" key="1">
    <citation type="submission" date="2016-11" db="EMBL/GenBank/DDBJ databases">
        <title>Actinomyces gypaetusis sp. nov. isolated from the vulture Gypaetus barbatus in Qinghai Tibet Plateau China.</title>
        <authorList>
            <person name="Meng X."/>
        </authorList>
    </citation>
    <scope>NUCLEOTIDE SEQUENCE [LARGE SCALE GENOMIC DNA]</scope>
    <source>
        <strain evidence="14 15">VUL4_2</strain>
    </source>
</reference>
<dbReference type="InterPro" id="IPR050324">
    <property type="entry name" value="CDP-alcohol_PTase-I"/>
</dbReference>
<evidence type="ECO:0000256" key="10">
    <source>
        <dbReference type="ARBA" id="ARBA00023264"/>
    </source>
</evidence>
<evidence type="ECO:0000256" key="5">
    <source>
        <dbReference type="ARBA" id="ARBA00022692"/>
    </source>
</evidence>
<dbReference type="UniPathway" id="UPA00085"/>
<dbReference type="OrthoDB" id="9796672at2"/>
<dbReference type="PROSITE" id="PS00379">
    <property type="entry name" value="CDP_ALCOHOL_P_TRANSF"/>
    <property type="match status" value="1"/>
</dbReference>
<keyword evidence="10" id="KW-1208">Phospholipid metabolism</keyword>
<evidence type="ECO:0000256" key="9">
    <source>
        <dbReference type="ARBA" id="ARBA00023209"/>
    </source>
</evidence>
<keyword evidence="3" id="KW-0444">Lipid biosynthesis</keyword>
<comment type="subcellular location">
    <subcellularLocation>
        <location evidence="1">Membrane</location>
        <topology evidence="1">Multi-pass membrane protein</topology>
    </subcellularLocation>
</comment>
<dbReference type="Pfam" id="PF01066">
    <property type="entry name" value="CDP-OH_P_transf"/>
    <property type="match status" value="1"/>
</dbReference>
<feature type="transmembrane region" description="Helical" evidence="13">
    <location>
        <begin position="106"/>
        <end position="128"/>
    </location>
</feature>
<dbReference type="AlphaFoldDB" id="A0A1Q5PN05"/>
<feature type="transmembrane region" description="Helical" evidence="13">
    <location>
        <begin position="174"/>
        <end position="191"/>
    </location>
</feature>
<evidence type="ECO:0000256" key="3">
    <source>
        <dbReference type="ARBA" id="ARBA00022516"/>
    </source>
</evidence>
<keyword evidence="7" id="KW-0443">Lipid metabolism</keyword>
<evidence type="ECO:0000256" key="12">
    <source>
        <dbReference type="RuleBase" id="RU003750"/>
    </source>
</evidence>
<dbReference type="GO" id="GO:0016020">
    <property type="term" value="C:membrane"/>
    <property type="evidence" value="ECO:0007669"/>
    <property type="project" value="UniProtKB-SubCell"/>
</dbReference>
<evidence type="ECO:0000256" key="6">
    <source>
        <dbReference type="ARBA" id="ARBA00022989"/>
    </source>
</evidence>
<evidence type="ECO:0000256" key="13">
    <source>
        <dbReference type="SAM" id="Phobius"/>
    </source>
</evidence>
<evidence type="ECO:0000256" key="4">
    <source>
        <dbReference type="ARBA" id="ARBA00022679"/>
    </source>
</evidence>
<dbReference type="NCBIfam" id="TIGR00560">
    <property type="entry name" value="pgsA"/>
    <property type="match status" value="1"/>
</dbReference>
<keyword evidence="9" id="KW-0594">Phospholipid biosynthesis</keyword>
<evidence type="ECO:0000256" key="7">
    <source>
        <dbReference type="ARBA" id="ARBA00023098"/>
    </source>
</evidence>
<evidence type="ECO:0000256" key="11">
    <source>
        <dbReference type="NCBIfam" id="TIGR00560"/>
    </source>
</evidence>
<feature type="transmembrane region" description="Helical" evidence="13">
    <location>
        <begin position="21"/>
        <end position="38"/>
    </location>
</feature>
<protein>
    <recommendedName>
        <fullName evidence="11">CDP-diacylglycerol--glycerol-3-phosphate 3-phosphatidyltransferase</fullName>
        <ecNumber evidence="11">2.7.8.5</ecNumber>
    </recommendedName>
</protein>
<dbReference type="PANTHER" id="PTHR14269:SF62">
    <property type="entry name" value="CDP-DIACYLGLYCEROL--GLYCEROL-3-PHOSPHATE 3-PHOSPHATIDYLTRANSFERASE 1, CHLOROPLASTIC"/>
    <property type="match status" value="1"/>
</dbReference>
<evidence type="ECO:0000313" key="15">
    <source>
        <dbReference type="Proteomes" id="UP000186785"/>
    </source>
</evidence>
<dbReference type="InterPro" id="IPR048254">
    <property type="entry name" value="CDP_ALCOHOL_P_TRANSF_CS"/>
</dbReference>
<dbReference type="PANTHER" id="PTHR14269">
    <property type="entry name" value="CDP-DIACYLGLYCEROL--GLYCEROL-3-PHOSPHATE 3-PHOSPHATIDYLTRANSFERASE-RELATED"/>
    <property type="match status" value="1"/>
</dbReference>
<dbReference type="InterPro" id="IPR043130">
    <property type="entry name" value="CDP-OH_PTrfase_TM_dom"/>
</dbReference>
<gene>
    <name evidence="14" type="ORF">BSR29_03605</name>
</gene>